<sequence length="199" mass="22914">MSNLEQPHKVELSNISILDNQNNTNAFSSEMEEISSLKTLSPLTLRSNISEPSEQSSESSCVTHLVQGSKYVFYDDNGEKFVIDNEDFEEEEELIDIFNSNTTFSHNNLLENQSYNEASHFYPISTNASKEEDEGAKENVDYHTGEDVKENTIDNPTDEDMKENSVDSSEKKNIFRKVKLFLRKVRKNKRFGVSYQKFK</sequence>
<protein>
    <submittedName>
        <fullName evidence="2">Uncharacterized protein</fullName>
    </submittedName>
</protein>
<gene>
    <name evidence="2" type="ORF">TNCT_572701</name>
</gene>
<evidence type="ECO:0000313" key="3">
    <source>
        <dbReference type="Proteomes" id="UP000887116"/>
    </source>
</evidence>
<dbReference type="EMBL" id="BMAO01016855">
    <property type="protein sequence ID" value="GFR11741.1"/>
    <property type="molecule type" value="Genomic_DNA"/>
</dbReference>
<name>A0A8X6LI66_TRICU</name>
<accession>A0A8X6LI66</accession>
<feature type="region of interest" description="Disordered" evidence="1">
    <location>
        <begin position="128"/>
        <end position="168"/>
    </location>
</feature>
<proteinExistence type="predicted"/>
<comment type="caution">
    <text evidence="2">The sequence shown here is derived from an EMBL/GenBank/DDBJ whole genome shotgun (WGS) entry which is preliminary data.</text>
</comment>
<evidence type="ECO:0000313" key="2">
    <source>
        <dbReference type="EMBL" id="GFR11741.1"/>
    </source>
</evidence>
<keyword evidence="3" id="KW-1185">Reference proteome</keyword>
<organism evidence="2 3">
    <name type="scientific">Trichonephila clavata</name>
    <name type="common">Joro spider</name>
    <name type="synonym">Nephila clavata</name>
    <dbReference type="NCBI Taxonomy" id="2740835"/>
    <lineage>
        <taxon>Eukaryota</taxon>
        <taxon>Metazoa</taxon>
        <taxon>Ecdysozoa</taxon>
        <taxon>Arthropoda</taxon>
        <taxon>Chelicerata</taxon>
        <taxon>Arachnida</taxon>
        <taxon>Araneae</taxon>
        <taxon>Araneomorphae</taxon>
        <taxon>Entelegynae</taxon>
        <taxon>Araneoidea</taxon>
        <taxon>Nephilidae</taxon>
        <taxon>Trichonephila</taxon>
    </lineage>
</organism>
<dbReference type="AlphaFoldDB" id="A0A8X6LI66"/>
<evidence type="ECO:0000256" key="1">
    <source>
        <dbReference type="SAM" id="MobiDB-lite"/>
    </source>
</evidence>
<dbReference type="Proteomes" id="UP000887116">
    <property type="component" value="Unassembled WGS sequence"/>
</dbReference>
<reference evidence="2" key="1">
    <citation type="submission" date="2020-07" db="EMBL/GenBank/DDBJ databases">
        <title>Multicomponent nature underlies the extraordinary mechanical properties of spider dragline silk.</title>
        <authorList>
            <person name="Kono N."/>
            <person name="Nakamura H."/>
            <person name="Mori M."/>
            <person name="Yoshida Y."/>
            <person name="Ohtoshi R."/>
            <person name="Malay A.D."/>
            <person name="Moran D.A.P."/>
            <person name="Tomita M."/>
            <person name="Numata K."/>
            <person name="Arakawa K."/>
        </authorList>
    </citation>
    <scope>NUCLEOTIDE SEQUENCE</scope>
</reference>
<feature type="compositionally biased region" description="Basic and acidic residues" evidence="1">
    <location>
        <begin position="136"/>
        <end position="152"/>
    </location>
</feature>